<feature type="transmembrane region" description="Helical" evidence="1">
    <location>
        <begin position="95"/>
        <end position="115"/>
    </location>
</feature>
<evidence type="ECO:0008006" key="4">
    <source>
        <dbReference type="Google" id="ProtNLM"/>
    </source>
</evidence>
<gene>
    <name evidence="2" type="ORF">ElyMa_005895500</name>
</gene>
<comment type="caution">
    <text evidence="2">The sequence shown here is derived from an EMBL/GenBank/DDBJ whole genome shotgun (WGS) entry which is preliminary data.</text>
</comment>
<feature type="non-terminal residue" evidence="2">
    <location>
        <position position="116"/>
    </location>
</feature>
<protein>
    <recommendedName>
        <fullName evidence="4">G-protein coupled receptors family 1 profile domain-containing protein</fullName>
    </recommendedName>
</protein>
<keyword evidence="1" id="KW-0812">Transmembrane</keyword>
<name>A0AAV4G534_9GAST</name>
<keyword evidence="3" id="KW-1185">Reference proteome</keyword>
<accession>A0AAV4G534</accession>
<evidence type="ECO:0000313" key="2">
    <source>
        <dbReference type="EMBL" id="GFR80336.1"/>
    </source>
</evidence>
<evidence type="ECO:0000256" key="1">
    <source>
        <dbReference type="SAM" id="Phobius"/>
    </source>
</evidence>
<dbReference type="AlphaFoldDB" id="A0AAV4G534"/>
<dbReference type="Proteomes" id="UP000762676">
    <property type="component" value="Unassembled WGS sequence"/>
</dbReference>
<keyword evidence="1" id="KW-1133">Transmembrane helix</keyword>
<evidence type="ECO:0000313" key="3">
    <source>
        <dbReference type="Proteomes" id="UP000762676"/>
    </source>
</evidence>
<sequence length="116" mass="12770">MTDYFRRTTSVRFPNIFSKFFTLTTDYASLETPRTYTSGDTATVGPGLSCINYVCVAVCLSAGRTATVGLGLSCINYVWYELLYGQYRTADVRDVAAILVLDSVILIPVTLTILIC</sequence>
<organism evidence="2 3">
    <name type="scientific">Elysia marginata</name>
    <dbReference type="NCBI Taxonomy" id="1093978"/>
    <lineage>
        <taxon>Eukaryota</taxon>
        <taxon>Metazoa</taxon>
        <taxon>Spiralia</taxon>
        <taxon>Lophotrochozoa</taxon>
        <taxon>Mollusca</taxon>
        <taxon>Gastropoda</taxon>
        <taxon>Heterobranchia</taxon>
        <taxon>Euthyneura</taxon>
        <taxon>Panpulmonata</taxon>
        <taxon>Sacoglossa</taxon>
        <taxon>Placobranchoidea</taxon>
        <taxon>Plakobranchidae</taxon>
        <taxon>Elysia</taxon>
    </lineage>
</organism>
<keyword evidence="1" id="KW-0472">Membrane</keyword>
<dbReference type="EMBL" id="BMAT01011852">
    <property type="protein sequence ID" value="GFR80336.1"/>
    <property type="molecule type" value="Genomic_DNA"/>
</dbReference>
<reference evidence="2 3" key="1">
    <citation type="journal article" date="2021" name="Elife">
        <title>Chloroplast acquisition without the gene transfer in kleptoplastic sea slugs, Plakobranchus ocellatus.</title>
        <authorList>
            <person name="Maeda T."/>
            <person name="Takahashi S."/>
            <person name="Yoshida T."/>
            <person name="Shimamura S."/>
            <person name="Takaki Y."/>
            <person name="Nagai Y."/>
            <person name="Toyoda A."/>
            <person name="Suzuki Y."/>
            <person name="Arimoto A."/>
            <person name="Ishii H."/>
            <person name="Satoh N."/>
            <person name="Nishiyama T."/>
            <person name="Hasebe M."/>
            <person name="Maruyama T."/>
            <person name="Minagawa J."/>
            <person name="Obokata J."/>
            <person name="Shigenobu S."/>
        </authorList>
    </citation>
    <scope>NUCLEOTIDE SEQUENCE [LARGE SCALE GENOMIC DNA]</scope>
</reference>
<proteinExistence type="predicted"/>